<dbReference type="EMBL" id="BJWL01000013">
    <property type="protein sequence ID" value="GFY99176.1"/>
    <property type="molecule type" value="Genomic_DNA"/>
</dbReference>
<protein>
    <submittedName>
        <fullName evidence="1">Uncharacterized protein</fullName>
    </submittedName>
</protein>
<proteinExistence type="predicted"/>
<reference evidence="1 2" key="1">
    <citation type="submission" date="2019-07" db="EMBL/GenBank/DDBJ databases">
        <title>De Novo Assembly of kiwifruit Actinidia rufa.</title>
        <authorList>
            <person name="Sugita-Konishi S."/>
            <person name="Sato K."/>
            <person name="Mori E."/>
            <person name="Abe Y."/>
            <person name="Kisaki G."/>
            <person name="Hamano K."/>
            <person name="Suezawa K."/>
            <person name="Otani M."/>
            <person name="Fukuda T."/>
            <person name="Manabe T."/>
            <person name="Gomi K."/>
            <person name="Tabuchi M."/>
            <person name="Akimitsu K."/>
            <person name="Kataoka I."/>
        </authorList>
    </citation>
    <scope>NUCLEOTIDE SEQUENCE [LARGE SCALE GENOMIC DNA]</scope>
    <source>
        <strain evidence="2">cv. Fuchu</strain>
    </source>
</reference>
<name>A0A7J0FLA2_9ERIC</name>
<sequence length="50" mass="5725">MECICVSATAFKKIFSLLLFVSLVSNCFTDFRSTARFLPEEEGDRFTHES</sequence>
<gene>
    <name evidence="1" type="ORF">Acr_13g0005770</name>
</gene>
<dbReference type="AlphaFoldDB" id="A0A7J0FLA2"/>
<keyword evidence="2" id="KW-1185">Reference proteome</keyword>
<comment type="caution">
    <text evidence="1">The sequence shown here is derived from an EMBL/GenBank/DDBJ whole genome shotgun (WGS) entry which is preliminary data.</text>
</comment>
<evidence type="ECO:0000313" key="2">
    <source>
        <dbReference type="Proteomes" id="UP000585474"/>
    </source>
</evidence>
<accession>A0A7J0FLA2</accession>
<organism evidence="1 2">
    <name type="scientific">Actinidia rufa</name>
    <dbReference type="NCBI Taxonomy" id="165716"/>
    <lineage>
        <taxon>Eukaryota</taxon>
        <taxon>Viridiplantae</taxon>
        <taxon>Streptophyta</taxon>
        <taxon>Embryophyta</taxon>
        <taxon>Tracheophyta</taxon>
        <taxon>Spermatophyta</taxon>
        <taxon>Magnoliopsida</taxon>
        <taxon>eudicotyledons</taxon>
        <taxon>Gunneridae</taxon>
        <taxon>Pentapetalae</taxon>
        <taxon>asterids</taxon>
        <taxon>Ericales</taxon>
        <taxon>Actinidiaceae</taxon>
        <taxon>Actinidia</taxon>
    </lineage>
</organism>
<evidence type="ECO:0000313" key="1">
    <source>
        <dbReference type="EMBL" id="GFY99176.1"/>
    </source>
</evidence>
<dbReference type="Proteomes" id="UP000585474">
    <property type="component" value="Unassembled WGS sequence"/>
</dbReference>